<evidence type="ECO:0000256" key="1">
    <source>
        <dbReference type="ARBA" id="ARBA00005189"/>
    </source>
</evidence>
<keyword evidence="6" id="KW-1185">Reference proteome</keyword>
<keyword evidence="2" id="KW-0808">Transferase</keyword>
<dbReference type="AlphaFoldDB" id="A0A7L4ZQM5"/>
<accession>A0A7L4ZQM5</accession>
<reference evidence="5 6" key="1">
    <citation type="journal article" date="2013" name="Int. J. Syst. Evol. Microbiol.">
        <title>Kordia antarctica sp. nov., isolated from Antarctic seawater.</title>
        <authorList>
            <person name="Baek K."/>
            <person name="Choi A."/>
            <person name="Kang I."/>
            <person name="Lee K."/>
            <person name="Cho J.C."/>
        </authorList>
    </citation>
    <scope>NUCLEOTIDE SEQUENCE [LARGE SCALE GENOMIC DNA]</scope>
    <source>
        <strain evidence="5 6">IMCC3317</strain>
    </source>
</reference>
<dbReference type="Pfam" id="PF01553">
    <property type="entry name" value="Acyltransferase"/>
    <property type="match status" value="1"/>
</dbReference>
<dbReference type="Proteomes" id="UP000464657">
    <property type="component" value="Chromosome"/>
</dbReference>
<name>A0A7L4ZQM5_9FLAO</name>
<evidence type="ECO:0000313" key="5">
    <source>
        <dbReference type="EMBL" id="QHI39043.1"/>
    </source>
</evidence>
<keyword evidence="3" id="KW-0012">Acyltransferase</keyword>
<evidence type="ECO:0000259" key="4">
    <source>
        <dbReference type="SMART" id="SM00563"/>
    </source>
</evidence>
<dbReference type="KEGG" id="kan:IMCC3317_44430"/>
<feature type="domain" description="Phospholipid/glycerol acyltransferase" evidence="4">
    <location>
        <begin position="30"/>
        <end position="142"/>
    </location>
</feature>
<dbReference type="GO" id="GO:0006654">
    <property type="term" value="P:phosphatidic acid biosynthetic process"/>
    <property type="evidence" value="ECO:0007669"/>
    <property type="project" value="TreeGrafter"/>
</dbReference>
<proteinExistence type="predicted"/>
<sequence>MMRAIYKFIYFKLMGWKIKGEFSDEVKKCIVAVVPHTSWHDFFIGLMIRSITKKEINYVGKKELFKFPFGWYFRWTGGAPIDRTPGQNKVQAMAAVFDGKEEFRLTLAPEGTRKRVDELRTGFYYIAKEANVPITLVAFDFGKKEVKIDKPYYPTDDMEADFAYIYKFFEGVVGKVPEKSFRYNG</sequence>
<dbReference type="EMBL" id="CP019288">
    <property type="protein sequence ID" value="QHI39043.1"/>
    <property type="molecule type" value="Genomic_DNA"/>
</dbReference>
<protein>
    <recommendedName>
        <fullName evidence="4">Phospholipid/glycerol acyltransferase domain-containing protein</fullName>
    </recommendedName>
</protein>
<dbReference type="SUPFAM" id="SSF69593">
    <property type="entry name" value="Glycerol-3-phosphate (1)-acyltransferase"/>
    <property type="match status" value="1"/>
</dbReference>
<gene>
    <name evidence="5" type="ORF">IMCC3317_44430</name>
</gene>
<dbReference type="PANTHER" id="PTHR10434">
    <property type="entry name" value="1-ACYL-SN-GLYCEROL-3-PHOSPHATE ACYLTRANSFERASE"/>
    <property type="match status" value="1"/>
</dbReference>
<dbReference type="PANTHER" id="PTHR10434:SF9">
    <property type="entry name" value="PHOSPHOLIPID_GLYCEROL ACYLTRANSFERASE DOMAIN-CONTAINING PROTEIN"/>
    <property type="match status" value="1"/>
</dbReference>
<evidence type="ECO:0000256" key="2">
    <source>
        <dbReference type="ARBA" id="ARBA00022679"/>
    </source>
</evidence>
<evidence type="ECO:0000256" key="3">
    <source>
        <dbReference type="ARBA" id="ARBA00023315"/>
    </source>
</evidence>
<dbReference type="InterPro" id="IPR002123">
    <property type="entry name" value="Plipid/glycerol_acylTrfase"/>
</dbReference>
<dbReference type="RefSeq" id="WP_160131551.1">
    <property type="nucleotide sequence ID" value="NZ_CP019288.1"/>
</dbReference>
<comment type="pathway">
    <text evidence="1">Lipid metabolism.</text>
</comment>
<dbReference type="GO" id="GO:0003841">
    <property type="term" value="F:1-acylglycerol-3-phosphate O-acyltransferase activity"/>
    <property type="evidence" value="ECO:0007669"/>
    <property type="project" value="TreeGrafter"/>
</dbReference>
<evidence type="ECO:0000313" key="6">
    <source>
        <dbReference type="Proteomes" id="UP000464657"/>
    </source>
</evidence>
<dbReference type="OrthoDB" id="9796839at2"/>
<organism evidence="5 6">
    <name type="scientific">Kordia antarctica</name>
    <dbReference type="NCBI Taxonomy" id="1218801"/>
    <lineage>
        <taxon>Bacteria</taxon>
        <taxon>Pseudomonadati</taxon>
        <taxon>Bacteroidota</taxon>
        <taxon>Flavobacteriia</taxon>
        <taxon>Flavobacteriales</taxon>
        <taxon>Flavobacteriaceae</taxon>
        <taxon>Kordia</taxon>
    </lineage>
</organism>
<dbReference type="SMART" id="SM00563">
    <property type="entry name" value="PlsC"/>
    <property type="match status" value="1"/>
</dbReference>